<organism evidence="7 8">
    <name type="scientific">Saccharibacillus endophyticus</name>
    <dbReference type="NCBI Taxonomy" id="2060666"/>
    <lineage>
        <taxon>Bacteria</taxon>
        <taxon>Bacillati</taxon>
        <taxon>Bacillota</taxon>
        <taxon>Bacilli</taxon>
        <taxon>Bacillales</taxon>
        <taxon>Paenibacillaceae</taxon>
        <taxon>Saccharibacillus</taxon>
    </lineage>
</organism>
<evidence type="ECO:0000256" key="1">
    <source>
        <dbReference type="ARBA" id="ARBA00022517"/>
    </source>
</evidence>
<dbReference type="InterPro" id="IPR007422">
    <property type="entry name" value="Peptidase_Prp"/>
</dbReference>
<accession>A0ABQ1ZXS5</accession>
<keyword evidence="3" id="KW-0378">Hydrolase</keyword>
<dbReference type="RefSeq" id="WP_172244295.1">
    <property type="nucleotide sequence ID" value="NZ_BMDD01000003.1"/>
</dbReference>
<comment type="caution">
    <text evidence="7">The sequence shown here is derived from an EMBL/GenBank/DDBJ whole genome shotgun (WGS) entry which is preliminary data.</text>
</comment>
<evidence type="ECO:0000313" key="7">
    <source>
        <dbReference type="EMBL" id="GGH79741.1"/>
    </source>
</evidence>
<evidence type="ECO:0000256" key="5">
    <source>
        <dbReference type="ARBA" id="ARBA00044503"/>
    </source>
</evidence>
<proteinExistence type="inferred from homology"/>
<evidence type="ECO:0000313" key="8">
    <source>
        <dbReference type="Proteomes" id="UP000605427"/>
    </source>
</evidence>
<dbReference type="InterPro" id="IPR036764">
    <property type="entry name" value="Peptidase_Prp_sf"/>
</dbReference>
<evidence type="ECO:0000256" key="2">
    <source>
        <dbReference type="ARBA" id="ARBA00022670"/>
    </source>
</evidence>
<keyword evidence="8" id="KW-1185">Reference proteome</keyword>
<keyword evidence="4" id="KW-0788">Thiol protease</keyword>
<keyword evidence="2" id="KW-0645">Protease</keyword>
<dbReference type="CDD" id="cd16332">
    <property type="entry name" value="Prp-like"/>
    <property type="match status" value="1"/>
</dbReference>
<dbReference type="EMBL" id="BMDD01000003">
    <property type="protein sequence ID" value="GGH79741.1"/>
    <property type="molecule type" value="Genomic_DNA"/>
</dbReference>
<dbReference type="Proteomes" id="UP000605427">
    <property type="component" value="Unassembled WGS sequence"/>
</dbReference>
<comment type="similarity">
    <text evidence="5">Belongs to the Prp family.</text>
</comment>
<dbReference type="Pfam" id="PF04327">
    <property type="entry name" value="Peptidase_Prp"/>
    <property type="match status" value="1"/>
</dbReference>
<evidence type="ECO:0000256" key="3">
    <source>
        <dbReference type="ARBA" id="ARBA00022801"/>
    </source>
</evidence>
<reference evidence="8" key="1">
    <citation type="journal article" date="2019" name="Int. J. Syst. Evol. Microbiol.">
        <title>The Global Catalogue of Microorganisms (GCM) 10K type strain sequencing project: providing services to taxonomists for standard genome sequencing and annotation.</title>
        <authorList>
            <consortium name="The Broad Institute Genomics Platform"/>
            <consortium name="The Broad Institute Genome Sequencing Center for Infectious Disease"/>
            <person name="Wu L."/>
            <person name="Ma J."/>
        </authorList>
    </citation>
    <scope>NUCLEOTIDE SEQUENCE [LARGE SCALE GENOMIC DNA]</scope>
    <source>
        <strain evidence="8">CCM 8702</strain>
    </source>
</reference>
<dbReference type="SUPFAM" id="SSF118010">
    <property type="entry name" value="TM1457-like"/>
    <property type="match status" value="1"/>
</dbReference>
<sequence length="122" mass="13929">MNSWDEDNPNPFVIRFYYNRKMTLCGFIAQGIIHSAPYGQDIVAAGVSTLVINTVHSLQELTKDKAEAAMTQNYTRCLLLDLQQRNRGSREAAVLLQSFEMGIYSIRNSYGEEHITIEQIQR</sequence>
<protein>
    <recommendedName>
        <fullName evidence="6">Ribosomal processing cysteine protease Prp</fullName>
    </recommendedName>
</protein>
<evidence type="ECO:0000256" key="4">
    <source>
        <dbReference type="ARBA" id="ARBA00022807"/>
    </source>
</evidence>
<keyword evidence="1" id="KW-0690">Ribosome biogenesis</keyword>
<gene>
    <name evidence="7" type="ORF">GCM10007362_26990</name>
</gene>
<name>A0ABQ1ZXS5_9BACL</name>
<evidence type="ECO:0000256" key="6">
    <source>
        <dbReference type="ARBA" id="ARBA00044538"/>
    </source>
</evidence>
<dbReference type="Gene3D" id="3.30.70.1490">
    <property type="entry name" value="Cysteine protease Prp"/>
    <property type="match status" value="1"/>
</dbReference>